<feature type="transmembrane region" description="Helical" evidence="7">
    <location>
        <begin position="109"/>
        <end position="129"/>
    </location>
</feature>
<dbReference type="AlphaFoldDB" id="A0A183DVQ6"/>
<evidence type="ECO:0000256" key="5">
    <source>
        <dbReference type="ARBA" id="ARBA00022989"/>
    </source>
</evidence>
<protein>
    <submittedName>
        <fullName evidence="10">EamA domain-containing protein</fullName>
    </submittedName>
</protein>
<dbReference type="GO" id="GO:0000139">
    <property type="term" value="C:Golgi membrane"/>
    <property type="evidence" value="ECO:0007669"/>
    <property type="project" value="InterPro"/>
</dbReference>
<dbReference type="Pfam" id="PF04142">
    <property type="entry name" value="Nuc_sug_transp"/>
    <property type="match status" value="1"/>
</dbReference>
<keyword evidence="3" id="KW-0813">Transport</keyword>
<evidence type="ECO:0000256" key="3">
    <source>
        <dbReference type="ARBA" id="ARBA00022597"/>
    </source>
</evidence>
<evidence type="ECO:0000313" key="8">
    <source>
        <dbReference type="EMBL" id="VDN21055.1"/>
    </source>
</evidence>
<comment type="similarity">
    <text evidence="2">Belongs to the nucleotide-sugar transporter family. SLC35A subfamily.</text>
</comment>
<dbReference type="NCBIfam" id="TIGR00803">
    <property type="entry name" value="nst"/>
    <property type="match status" value="1"/>
</dbReference>
<keyword evidence="6 7" id="KW-0472">Membrane</keyword>
<dbReference type="GO" id="GO:0015165">
    <property type="term" value="F:pyrimidine nucleotide-sugar transmembrane transporter activity"/>
    <property type="evidence" value="ECO:0007669"/>
    <property type="project" value="InterPro"/>
</dbReference>
<evidence type="ECO:0000256" key="1">
    <source>
        <dbReference type="ARBA" id="ARBA00004141"/>
    </source>
</evidence>
<accession>A0A183DVQ6</accession>
<keyword evidence="5 7" id="KW-1133">Transmembrane helix</keyword>
<dbReference type="OrthoDB" id="408493at2759"/>
<keyword evidence="4 7" id="KW-0812">Transmembrane</keyword>
<dbReference type="InterPro" id="IPR037185">
    <property type="entry name" value="EmrE-like"/>
</dbReference>
<reference evidence="8 9" key="2">
    <citation type="submission" date="2018-11" db="EMBL/GenBank/DDBJ databases">
        <authorList>
            <consortium name="Pathogen Informatics"/>
        </authorList>
    </citation>
    <scope>NUCLEOTIDE SEQUENCE [LARGE SCALE GENOMIC DNA]</scope>
</reference>
<evidence type="ECO:0000313" key="10">
    <source>
        <dbReference type="WBParaSite" id="GPUH_0001281101-mRNA-1"/>
    </source>
</evidence>
<evidence type="ECO:0000256" key="4">
    <source>
        <dbReference type="ARBA" id="ARBA00022692"/>
    </source>
</evidence>
<feature type="transmembrane region" description="Helical" evidence="7">
    <location>
        <begin position="141"/>
        <end position="162"/>
    </location>
</feature>
<comment type="subcellular location">
    <subcellularLocation>
        <location evidence="1">Membrane</location>
        <topology evidence="1">Multi-pass membrane protein</topology>
    </subcellularLocation>
</comment>
<dbReference type="Proteomes" id="UP000271098">
    <property type="component" value="Unassembled WGS sequence"/>
</dbReference>
<organism evidence="10">
    <name type="scientific">Gongylonema pulchrum</name>
    <dbReference type="NCBI Taxonomy" id="637853"/>
    <lineage>
        <taxon>Eukaryota</taxon>
        <taxon>Metazoa</taxon>
        <taxon>Ecdysozoa</taxon>
        <taxon>Nematoda</taxon>
        <taxon>Chromadorea</taxon>
        <taxon>Rhabditida</taxon>
        <taxon>Spirurina</taxon>
        <taxon>Spiruromorpha</taxon>
        <taxon>Spiruroidea</taxon>
        <taxon>Gongylonematidae</taxon>
        <taxon>Gongylonema</taxon>
    </lineage>
</organism>
<dbReference type="InterPro" id="IPR007271">
    <property type="entry name" value="Nuc_sug_transpt"/>
</dbReference>
<evidence type="ECO:0000256" key="6">
    <source>
        <dbReference type="ARBA" id="ARBA00023136"/>
    </source>
</evidence>
<keyword evidence="9" id="KW-1185">Reference proteome</keyword>
<dbReference type="EMBL" id="UYRT01079617">
    <property type="protein sequence ID" value="VDN21055.1"/>
    <property type="molecule type" value="Genomic_DNA"/>
</dbReference>
<proteinExistence type="inferred from homology"/>
<name>A0A183DVQ6_9BILA</name>
<feature type="transmembrane region" description="Helical" evidence="7">
    <location>
        <begin position="69"/>
        <end position="88"/>
    </location>
</feature>
<dbReference type="WBParaSite" id="GPUH_0001281101-mRNA-1">
    <property type="protein sequence ID" value="GPUH_0001281101-mRNA-1"/>
    <property type="gene ID" value="GPUH_0001281101"/>
</dbReference>
<dbReference type="PANTHER" id="PTHR10231">
    <property type="entry name" value="NUCLEOTIDE-SUGAR TRANSMEMBRANE TRANSPORTER"/>
    <property type="match status" value="1"/>
</dbReference>
<keyword evidence="3" id="KW-0762">Sugar transport</keyword>
<sequence length="196" mass="22014">MALVVRAYRTDHCTCAHFTLLTNPENKRTKVCFFDRRHCRRDHQVTYQLKILTTAFFSVALLGRRLNGMQWLSLILLTAGIALVQLAKTSSNVTLGAPTSFLRVDFDQMVGLLAVIAACFSSGFAGVYFEKVLKGTSVSLWMRNLQLAFFSIFGGFFMVWLYDSAKVNQHGFAASLSIIVSSIFSYWLLADFQPSL</sequence>
<reference evidence="10" key="1">
    <citation type="submission" date="2016-06" db="UniProtKB">
        <authorList>
            <consortium name="WormBaseParasite"/>
        </authorList>
    </citation>
    <scope>IDENTIFICATION</scope>
</reference>
<feature type="transmembrane region" description="Helical" evidence="7">
    <location>
        <begin position="171"/>
        <end position="189"/>
    </location>
</feature>
<gene>
    <name evidence="8" type="ORF">GPUH_LOCUS12797</name>
</gene>
<evidence type="ECO:0000313" key="9">
    <source>
        <dbReference type="Proteomes" id="UP000271098"/>
    </source>
</evidence>
<evidence type="ECO:0000256" key="2">
    <source>
        <dbReference type="ARBA" id="ARBA00009976"/>
    </source>
</evidence>
<dbReference type="SUPFAM" id="SSF103481">
    <property type="entry name" value="Multidrug resistance efflux transporter EmrE"/>
    <property type="match status" value="1"/>
</dbReference>
<evidence type="ECO:0000256" key="7">
    <source>
        <dbReference type="SAM" id="Phobius"/>
    </source>
</evidence>